<dbReference type="Proteomes" id="UP000321595">
    <property type="component" value="Chromosome"/>
</dbReference>
<keyword evidence="4" id="KW-1185">Reference proteome</keyword>
<reference evidence="3 4" key="1">
    <citation type="submission" date="2019-08" db="EMBL/GenBank/DDBJ databases">
        <authorList>
            <person name="Liang Q."/>
        </authorList>
    </citation>
    <scope>NUCLEOTIDE SEQUENCE [LARGE SCALE GENOMIC DNA]</scope>
    <source>
        <strain evidence="3 4">V1718</strain>
    </source>
</reference>
<keyword evidence="1" id="KW-0732">Signal</keyword>
<dbReference type="RefSeq" id="WP_146963640.1">
    <property type="nucleotide sequence ID" value="NZ_CP042467.1"/>
</dbReference>
<feature type="signal peptide" evidence="1">
    <location>
        <begin position="1"/>
        <end position="23"/>
    </location>
</feature>
<dbReference type="InterPro" id="IPR038765">
    <property type="entry name" value="Papain-like_cys_pep_sf"/>
</dbReference>
<dbReference type="InterPro" id="IPR002931">
    <property type="entry name" value="Transglutaminase-like"/>
</dbReference>
<feature type="domain" description="Transglutaminase-like" evidence="2">
    <location>
        <begin position="58"/>
        <end position="182"/>
    </location>
</feature>
<sequence length="685" mass="74893">MKRAILFLLVSFVLIEPISAQQAFDAKSVQEKAKSLQRTLDKPSSANTLESVAKSIRARRAADIFKWARQNLKFQPYQGQLRGAEGVAVDLTGNSVDQALFLHEIFKQKGIQSRFVRGQLSESQIDEVLYRFAGSASLINPSDLSSEKVVVDASVLARYRTLLDEHVWLEIEDNGAWLGVDPIFNQGLGPSTVEAKSRETTLWDDLQSSVSIEFRAALADGQIKTFGQYTGPLSHLGTRDISLTFEQDVRLNHAIRPIIHIGDDSKAGGYLPKADIRSLEARIKLKRGRLETQHRLMLEAEGESRSVFSFDQVYYSIGIFTTQISPTYARVRATNSLHSGLVALSALADSIQDEAKVPQDPFLNQAHRQLPYAISNAYLAHSDRLVNELAFSMGTRAFHTEPRIVATALLRNGGEYALRMRLMQPGLEAIPRQGVPVASATGLISLVSYLESDLESQLLAKIQSVPLQTASAVFQKAITEDSELLTIDRSNLRDVSKLKLGKTRSDSLRQEVTRFGRIVLIPKGAAKDGTPSRAWWSVSPTNGSVHGSTGEGLLTAASETAGKEALGESAIQLMKKVLVLSDSTEDLQAYVGLVCKSRDDVVRLMQSYCAKKGPVELPDHNTCLSAPPHVDNLVGSCDERLNGARCGVSIASALLSGKLTALYSDSESESSKTRHKGKAFGITCQ</sequence>
<dbReference type="OrthoDB" id="5482258at2"/>
<dbReference type="KEGG" id="bbae:FRD01_23675"/>
<dbReference type="EMBL" id="CP042467">
    <property type="protein sequence ID" value="QED30178.1"/>
    <property type="molecule type" value="Genomic_DNA"/>
</dbReference>
<proteinExistence type="predicted"/>
<dbReference type="Pfam" id="PF01841">
    <property type="entry name" value="Transglut_core"/>
    <property type="match status" value="1"/>
</dbReference>
<evidence type="ECO:0000256" key="1">
    <source>
        <dbReference type="SAM" id="SignalP"/>
    </source>
</evidence>
<gene>
    <name evidence="3" type="ORF">FRD01_23675</name>
</gene>
<name>A0A5B8XYX9_9DELT</name>
<feature type="chain" id="PRO_5023145003" description="Transglutaminase-like domain-containing protein" evidence="1">
    <location>
        <begin position="24"/>
        <end position="685"/>
    </location>
</feature>
<dbReference type="AlphaFoldDB" id="A0A5B8XYX9"/>
<organism evidence="3 4">
    <name type="scientific">Microvenator marinus</name>
    <dbReference type="NCBI Taxonomy" id="2600177"/>
    <lineage>
        <taxon>Bacteria</taxon>
        <taxon>Deltaproteobacteria</taxon>
        <taxon>Bradymonadales</taxon>
        <taxon>Microvenatoraceae</taxon>
        <taxon>Microvenator</taxon>
    </lineage>
</organism>
<evidence type="ECO:0000259" key="2">
    <source>
        <dbReference type="Pfam" id="PF01841"/>
    </source>
</evidence>
<evidence type="ECO:0000313" key="3">
    <source>
        <dbReference type="EMBL" id="QED30178.1"/>
    </source>
</evidence>
<dbReference type="SUPFAM" id="SSF54001">
    <property type="entry name" value="Cysteine proteinases"/>
    <property type="match status" value="1"/>
</dbReference>
<protein>
    <recommendedName>
        <fullName evidence="2">Transglutaminase-like domain-containing protein</fullName>
    </recommendedName>
</protein>
<accession>A0A5B8XYX9</accession>
<evidence type="ECO:0000313" key="4">
    <source>
        <dbReference type="Proteomes" id="UP000321595"/>
    </source>
</evidence>